<evidence type="ECO:0000313" key="2">
    <source>
        <dbReference type="Proteomes" id="UP000036356"/>
    </source>
</evidence>
<reference evidence="1 2" key="1">
    <citation type="submission" date="2015-06" db="EMBL/GenBank/DDBJ databases">
        <title>Draft genome of the moderately acidophilic sulfate reducer Candidatus Desulfosporosinus acididurans strain M1.</title>
        <authorList>
            <person name="Poehlein A."/>
            <person name="Petzsch P."/>
            <person name="Johnson B.D."/>
            <person name="Schloemann M."/>
            <person name="Daniel R."/>
            <person name="Muehling M."/>
        </authorList>
    </citation>
    <scope>NUCLEOTIDE SEQUENCE [LARGE SCALE GENOMIC DNA]</scope>
    <source>
        <strain evidence="1 2">M1</strain>
    </source>
</reference>
<dbReference type="EMBL" id="LDZY01000018">
    <property type="protein sequence ID" value="KLU64011.1"/>
    <property type="molecule type" value="Genomic_DNA"/>
</dbReference>
<dbReference type="STRING" id="476652.DEAC_c40050"/>
<accession>A0A0J1IH77</accession>
<organism evidence="1 2">
    <name type="scientific">Desulfosporosinus acididurans</name>
    <dbReference type="NCBI Taxonomy" id="476652"/>
    <lineage>
        <taxon>Bacteria</taxon>
        <taxon>Bacillati</taxon>
        <taxon>Bacillota</taxon>
        <taxon>Clostridia</taxon>
        <taxon>Eubacteriales</taxon>
        <taxon>Desulfitobacteriaceae</taxon>
        <taxon>Desulfosporosinus</taxon>
    </lineage>
</organism>
<dbReference type="PATRIC" id="fig|476652.3.peg.4244"/>
<dbReference type="AlphaFoldDB" id="A0A0J1IH77"/>
<keyword evidence="2" id="KW-1185">Reference proteome</keyword>
<evidence type="ECO:0008006" key="3">
    <source>
        <dbReference type="Google" id="ProtNLM"/>
    </source>
</evidence>
<proteinExistence type="predicted"/>
<dbReference type="InterPro" id="IPR022555">
    <property type="entry name" value="DUF2577"/>
</dbReference>
<sequence>MRPKNPYSQLVKIMQDHGAKYNPPSVELATVISRSPLTVLAGELQLGKDNLLVADYLISGYSREATFSNTSGALSFTDSLNVGDTLAVVQVNDSTYIILARVVSA</sequence>
<comment type="caution">
    <text evidence="1">The sequence shown here is derived from an EMBL/GenBank/DDBJ whole genome shotgun (WGS) entry which is preliminary data.</text>
</comment>
<protein>
    <recommendedName>
        <fullName evidence="3">DUF2577 domain-containing protein</fullName>
    </recommendedName>
</protein>
<evidence type="ECO:0000313" key="1">
    <source>
        <dbReference type="EMBL" id="KLU64011.1"/>
    </source>
</evidence>
<dbReference type="Proteomes" id="UP000036356">
    <property type="component" value="Unassembled WGS sequence"/>
</dbReference>
<gene>
    <name evidence="1" type="ORF">DEAC_c40050</name>
</gene>
<dbReference type="RefSeq" id="WP_047811782.1">
    <property type="nucleotide sequence ID" value="NZ_LDZY01000018.1"/>
</dbReference>
<dbReference type="Pfam" id="PF10844">
    <property type="entry name" value="DUF2577"/>
    <property type="match status" value="1"/>
</dbReference>
<name>A0A0J1IH77_9FIRM</name>